<dbReference type="Proteomes" id="UP001230649">
    <property type="component" value="Unassembled WGS sequence"/>
</dbReference>
<accession>A0ACC2V5M4</accession>
<gene>
    <name evidence="1" type="ORF">QFC20_006954</name>
</gene>
<name>A0ACC2V5M4_9TREE</name>
<protein>
    <submittedName>
        <fullName evidence="1">Uncharacterized protein</fullName>
    </submittedName>
</protein>
<comment type="caution">
    <text evidence="1">The sequence shown here is derived from an EMBL/GenBank/DDBJ whole genome shotgun (WGS) entry which is preliminary data.</text>
</comment>
<dbReference type="EMBL" id="JASBWS010000142">
    <property type="protein sequence ID" value="KAJ9094156.1"/>
    <property type="molecule type" value="Genomic_DNA"/>
</dbReference>
<proteinExistence type="predicted"/>
<evidence type="ECO:0000313" key="2">
    <source>
        <dbReference type="Proteomes" id="UP001230649"/>
    </source>
</evidence>
<keyword evidence="2" id="KW-1185">Reference proteome</keyword>
<evidence type="ECO:0000313" key="1">
    <source>
        <dbReference type="EMBL" id="KAJ9094156.1"/>
    </source>
</evidence>
<reference evidence="1" key="1">
    <citation type="submission" date="2023-04" db="EMBL/GenBank/DDBJ databases">
        <title>Draft Genome sequencing of Naganishia species isolated from polar environments using Oxford Nanopore Technology.</title>
        <authorList>
            <person name="Leo P."/>
            <person name="Venkateswaran K."/>
        </authorList>
    </citation>
    <scope>NUCLEOTIDE SEQUENCE</scope>
    <source>
        <strain evidence="1">MNA-CCFEE 5262</strain>
    </source>
</reference>
<organism evidence="1 2">
    <name type="scientific">Naganishia adeliensis</name>
    <dbReference type="NCBI Taxonomy" id="92952"/>
    <lineage>
        <taxon>Eukaryota</taxon>
        <taxon>Fungi</taxon>
        <taxon>Dikarya</taxon>
        <taxon>Basidiomycota</taxon>
        <taxon>Agaricomycotina</taxon>
        <taxon>Tremellomycetes</taxon>
        <taxon>Filobasidiales</taxon>
        <taxon>Filobasidiaceae</taxon>
        <taxon>Naganishia</taxon>
    </lineage>
</organism>
<sequence>MKCFPSRPDAKLTKVESTKGCPICEPPPPYPGATIGKPLRLITASPLFSVAGWNIHHAGIIWPTKETLYGPIDCPVVSAAVEATLLLALQPTNPGKLPSRVSLLKIELVNDDIVCSSRLPTAMNSIPVEIVDCEAVGRWSQEQLTLSDDGNRLFIRIKPSYHEDDKGIHFVRLYLEFGRHDFDHSRYNFHLVGSTFGASRFEDILLSFWPGSAVSGRVDNERTPEIAALTLQWLEQ</sequence>